<gene>
    <name evidence="1" type="ORF">F511_36305</name>
</gene>
<dbReference type="Proteomes" id="UP000250235">
    <property type="component" value="Unassembled WGS sequence"/>
</dbReference>
<accession>A0A2Z7AF52</accession>
<organism evidence="1 2">
    <name type="scientific">Dorcoceras hygrometricum</name>
    <dbReference type="NCBI Taxonomy" id="472368"/>
    <lineage>
        <taxon>Eukaryota</taxon>
        <taxon>Viridiplantae</taxon>
        <taxon>Streptophyta</taxon>
        <taxon>Embryophyta</taxon>
        <taxon>Tracheophyta</taxon>
        <taxon>Spermatophyta</taxon>
        <taxon>Magnoliopsida</taxon>
        <taxon>eudicotyledons</taxon>
        <taxon>Gunneridae</taxon>
        <taxon>Pentapetalae</taxon>
        <taxon>asterids</taxon>
        <taxon>lamiids</taxon>
        <taxon>Lamiales</taxon>
        <taxon>Gesneriaceae</taxon>
        <taxon>Didymocarpoideae</taxon>
        <taxon>Trichosporeae</taxon>
        <taxon>Loxocarpinae</taxon>
        <taxon>Dorcoceras</taxon>
    </lineage>
</organism>
<proteinExistence type="predicted"/>
<evidence type="ECO:0000313" key="1">
    <source>
        <dbReference type="EMBL" id="KZV19712.1"/>
    </source>
</evidence>
<keyword evidence="2" id="KW-1185">Reference proteome</keyword>
<sequence length="144" mass="15804">MAEPSAILETPHAACLWAALCIPFSRPVLPRGAVVGTVAGLVRTSWTWGWFSQQGSGHGGRSRSHVKDWRRLVALHGCVHVFVCRVVRCWFGSIETIELAETLGSLGLNDEGDDLVTLPRLAMRTSERPLQQYPMAATMSLFTS</sequence>
<dbReference type="EMBL" id="KV016320">
    <property type="protein sequence ID" value="KZV19712.1"/>
    <property type="molecule type" value="Genomic_DNA"/>
</dbReference>
<name>A0A2Z7AF52_9LAMI</name>
<protein>
    <submittedName>
        <fullName evidence="1">Uncharacterized protein</fullName>
    </submittedName>
</protein>
<reference evidence="1 2" key="1">
    <citation type="journal article" date="2015" name="Proc. Natl. Acad. Sci. U.S.A.">
        <title>The resurrection genome of Boea hygrometrica: A blueprint for survival of dehydration.</title>
        <authorList>
            <person name="Xiao L."/>
            <person name="Yang G."/>
            <person name="Zhang L."/>
            <person name="Yang X."/>
            <person name="Zhao S."/>
            <person name="Ji Z."/>
            <person name="Zhou Q."/>
            <person name="Hu M."/>
            <person name="Wang Y."/>
            <person name="Chen M."/>
            <person name="Xu Y."/>
            <person name="Jin H."/>
            <person name="Xiao X."/>
            <person name="Hu G."/>
            <person name="Bao F."/>
            <person name="Hu Y."/>
            <person name="Wan P."/>
            <person name="Li L."/>
            <person name="Deng X."/>
            <person name="Kuang T."/>
            <person name="Xiang C."/>
            <person name="Zhu J.K."/>
            <person name="Oliver M.J."/>
            <person name="He Y."/>
        </authorList>
    </citation>
    <scope>NUCLEOTIDE SEQUENCE [LARGE SCALE GENOMIC DNA]</scope>
    <source>
        <strain evidence="2">cv. XS01</strain>
    </source>
</reference>
<evidence type="ECO:0000313" key="2">
    <source>
        <dbReference type="Proteomes" id="UP000250235"/>
    </source>
</evidence>
<dbReference type="AlphaFoldDB" id="A0A2Z7AF52"/>